<accession>A0A1G6IZ67</accession>
<name>A0A1G6IZ67_9ACTN</name>
<gene>
    <name evidence="1" type="ORF">GA0111570_1361</name>
</gene>
<evidence type="ECO:0000313" key="1">
    <source>
        <dbReference type="EMBL" id="SDC11730.1"/>
    </source>
</evidence>
<reference evidence="1 2" key="1">
    <citation type="submission" date="2016-06" db="EMBL/GenBank/DDBJ databases">
        <authorList>
            <person name="Olsen C.W."/>
            <person name="Carey S."/>
            <person name="Hinshaw L."/>
            <person name="Karasin A.I."/>
        </authorList>
    </citation>
    <scope>NUCLEOTIDE SEQUENCE [LARGE SCALE GENOMIC DNA]</scope>
    <source>
        <strain evidence="1 2">LZ-22</strain>
    </source>
</reference>
<organism evidence="1 2">
    <name type="scientific">Raineyella antarctica</name>
    <dbReference type="NCBI Taxonomy" id="1577474"/>
    <lineage>
        <taxon>Bacteria</taxon>
        <taxon>Bacillati</taxon>
        <taxon>Actinomycetota</taxon>
        <taxon>Actinomycetes</taxon>
        <taxon>Propionibacteriales</taxon>
        <taxon>Propionibacteriaceae</taxon>
        <taxon>Raineyella</taxon>
    </lineage>
</organism>
<proteinExistence type="predicted"/>
<keyword evidence="2" id="KW-1185">Reference proteome</keyword>
<dbReference type="Proteomes" id="UP000199086">
    <property type="component" value="Unassembled WGS sequence"/>
</dbReference>
<dbReference type="RefSeq" id="WP_139283321.1">
    <property type="nucleotide sequence ID" value="NZ_FMYF01000036.1"/>
</dbReference>
<feature type="non-terminal residue" evidence="1">
    <location>
        <position position="65"/>
    </location>
</feature>
<dbReference type="AlphaFoldDB" id="A0A1G6IZ67"/>
<protein>
    <submittedName>
        <fullName evidence="1">Uncharacterized protein</fullName>
    </submittedName>
</protein>
<dbReference type="EMBL" id="FMYF01000036">
    <property type="protein sequence ID" value="SDC11730.1"/>
    <property type="molecule type" value="Genomic_DNA"/>
</dbReference>
<evidence type="ECO:0000313" key="2">
    <source>
        <dbReference type="Proteomes" id="UP000199086"/>
    </source>
</evidence>
<sequence>MSDIRRRLSAILAALVLGLTMALPHAVPASALTIGELAIQVKAAASVSVVGTPVTAIYCGLVDGG</sequence>